<dbReference type="Proteomes" id="UP000182544">
    <property type="component" value="Unassembled WGS sequence"/>
</dbReference>
<dbReference type="SUPFAM" id="SSF52309">
    <property type="entry name" value="N-(deoxy)ribosyltransferase-like"/>
    <property type="match status" value="1"/>
</dbReference>
<accession>A0A1K2IJL3</accession>
<evidence type="ECO:0008006" key="3">
    <source>
        <dbReference type="Google" id="ProtNLM"/>
    </source>
</evidence>
<dbReference type="OrthoDB" id="7057060at2"/>
<keyword evidence="2" id="KW-1185">Reference proteome</keyword>
<evidence type="ECO:0000313" key="2">
    <source>
        <dbReference type="Proteomes" id="UP000182544"/>
    </source>
</evidence>
<reference evidence="1 2" key="1">
    <citation type="submission" date="2016-10" db="EMBL/GenBank/DDBJ databases">
        <authorList>
            <person name="de Groot N.N."/>
        </authorList>
    </citation>
    <scope>NUCLEOTIDE SEQUENCE [LARGE SCALE GENOMIC DNA]</scope>
    <source>
        <strain evidence="1 2">DSM 18180</strain>
    </source>
</reference>
<name>A0A1K2IJL3_9FLAO</name>
<dbReference type="STRING" id="369401.SAMN05428642_102711"/>
<gene>
    <name evidence="1" type="ORF">SAMN05428642_102711</name>
</gene>
<dbReference type="AlphaFoldDB" id="A0A1K2IJL3"/>
<sequence>MFTFNFKVFANHLDIEFPTHKGIPNKSPVHIFYSEKSDLSKHEILKRFYKILQKAEISYLRPIRNITGEWIFDLKEFRHNFDCLKDVDYLKGAITIEPEYIRKIHNIDSYDENLSDETTIKFSVYEEDLKFLKGNHVTISDELTLSLKRFIKDFPEPEKCGFLMMKFEDSKMQLEIIDVLKSHLIEKGIMLLRADDKWYADDLFENIKTYMQGCSFGIALFDRINTEEFNPNVSLEIGYMMALSKPVLLLKDKNLKSLQTDLVGKLYHQFDFQNPEKTIPIVIDKWLNDKEIY</sequence>
<evidence type="ECO:0000313" key="1">
    <source>
        <dbReference type="EMBL" id="SFZ92416.1"/>
    </source>
</evidence>
<proteinExistence type="predicted"/>
<dbReference type="EMBL" id="FPKV01000002">
    <property type="protein sequence ID" value="SFZ92416.1"/>
    <property type="molecule type" value="Genomic_DNA"/>
</dbReference>
<dbReference type="RefSeq" id="WP_072401763.1">
    <property type="nucleotide sequence ID" value="NZ_FPKV01000002.1"/>
</dbReference>
<protein>
    <recommendedName>
        <fullName evidence="3">TIR domain-containing protein</fullName>
    </recommendedName>
</protein>
<organism evidence="1 2">
    <name type="scientific">Flaviramulus basaltis</name>
    <dbReference type="NCBI Taxonomy" id="369401"/>
    <lineage>
        <taxon>Bacteria</taxon>
        <taxon>Pseudomonadati</taxon>
        <taxon>Bacteroidota</taxon>
        <taxon>Flavobacteriia</taxon>
        <taxon>Flavobacteriales</taxon>
        <taxon>Flavobacteriaceae</taxon>
        <taxon>Flaviramulus</taxon>
    </lineage>
</organism>